<dbReference type="Proteomes" id="UP001292079">
    <property type="component" value="Unassembled WGS sequence"/>
</dbReference>
<feature type="coiled-coil region" evidence="1">
    <location>
        <begin position="6"/>
        <end position="58"/>
    </location>
</feature>
<evidence type="ECO:0000256" key="1">
    <source>
        <dbReference type="SAM" id="Coils"/>
    </source>
</evidence>
<feature type="compositionally biased region" description="Basic and acidic residues" evidence="2">
    <location>
        <begin position="451"/>
        <end position="481"/>
    </location>
</feature>
<dbReference type="EMBL" id="JALJAT010000005">
    <property type="protein sequence ID" value="KAK4469092.1"/>
    <property type="molecule type" value="Genomic_DNA"/>
</dbReference>
<feature type="region of interest" description="Disordered" evidence="2">
    <location>
        <begin position="418"/>
        <end position="496"/>
    </location>
</feature>
<feature type="coiled-coil region" evidence="1">
    <location>
        <begin position="91"/>
        <end position="132"/>
    </location>
</feature>
<reference evidence="3" key="1">
    <citation type="submission" date="2022-04" db="EMBL/GenBank/DDBJ databases">
        <authorList>
            <person name="Xu L."/>
            <person name="Lv Z."/>
        </authorList>
    </citation>
    <scope>NUCLEOTIDE SEQUENCE</scope>
    <source>
        <strain evidence="3">LV_2022a</strain>
    </source>
</reference>
<evidence type="ECO:0000313" key="3">
    <source>
        <dbReference type="EMBL" id="KAK4469092.1"/>
    </source>
</evidence>
<gene>
    <name evidence="3" type="ORF">MN116_006680</name>
</gene>
<comment type="caution">
    <text evidence="3">The sequence shown here is derived from an EMBL/GenBank/DDBJ whole genome shotgun (WGS) entry which is preliminary data.</text>
</comment>
<evidence type="ECO:0008006" key="5">
    <source>
        <dbReference type="Google" id="ProtNLM"/>
    </source>
</evidence>
<reference evidence="3" key="2">
    <citation type="journal article" date="2023" name="Infect Dis Poverty">
        <title>Chromosome-scale genome of the human blood fluke Schistosoma mekongi and its implications for public health.</title>
        <authorList>
            <person name="Zhou M."/>
            <person name="Xu L."/>
            <person name="Xu D."/>
            <person name="Chen W."/>
            <person name="Khan J."/>
            <person name="Hu Y."/>
            <person name="Huang H."/>
            <person name="Wei H."/>
            <person name="Zhang Y."/>
            <person name="Chusongsang P."/>
            <person name="Tanasarnprasert K."/>
            <person name="Hu X."/>
            <person name="Limpanont Y."/>
            <person name="Lv Z."/>
        </authorList>
    </citation>
    <scope>NUCLEOTIDE SEQUENCE</scope>
    <source>
        <strain evidence="3">LV_2022a</strain>
    </source>
</reference>
<keyword evidence="4" id="KW-1185">Reference proteome</keyword>
<organism evidence="3 4">
    <name type="scientific">Schistosoma mekongi</name>
    <name type="common">Parasitic worm</name>
    <dbReference type="NCBI Taxonomy" id="38744"/>
    <lineage>
        <taxon>Eukaryota</taxon>
        <taxon>Metazoa</taxon>
        <taxon>Spiralia</taxon>
        <taxon>Lophotrochozoa</taxon>
        <taxon>Platyhelminthes</taxon>
        <taxon>Trematoda</taxon>
        <taxon>Digenea</taxon>
        <taxon>Strigeidida</taxon>
        <taxon>Schistosomatoidea</taxon>
        <taxon>Schistosomatidae</taxon>
        <taxon>Schistosoma</taxon>
    </lineage>
</organism>
<feature type="region of interest" description="Disordered" evidence="2">
    <location>
        <begin position="527"/>
        <end position="559"/>
    </location>
</feature>
<accession>A0AAE2D2U3</accession>
<name>A0AAE2D2U3_SCHME</name>
<dbReference type="PANTHER" id="PTHR14845">
    <property type="entry name" value="COILED-COIL DOMAIN-CONTAINING 166"/>
    <property type="match status" value="1"/>
</dbReference>
<evidence type="ECO:0000256" key="2">
    <source>
        <dbReference type="SAM" id="MobiDB-lite"/>
    </source>
</evidence>
<proteinExistence type="predicted"/>
<keyword evidence="1" id="KW-0175">Coiled coil</keyword>
<evidence type="ECO:0000313" key="4">
    <source>
        <dbReference type="Proteomes" id="UP001292079"/>
    </source>
</evidence>
<protein>
    <recommendedName>
        <fullName evidence="5">Coiled-coil domain-containing protein 176</fullName>
    </recommendedName>
</protein>
<dbReference type="AlphaFoldDB" id="A0AAE2D2U3"/>
<feature type="coiled-coil region" evidence="1">
    <location>
        <begin position="182"/>
        <end position="258"/>
    </location>
</feature>
<feature type="compositionally biased region" description="Polar residues" evidence="2">
    <location>
        <begin position="434"/>
        <end position="443"/>
    </location>
</feature>
<feature type="compositionally biased region" description="Polar residues" evidence="2">
    <location>
        <begin position="418"/>
        <end position="427"/>
    </location>
</feature>
<sequence>MKRQRAKTLADDNVRLNDALRQSEKESMCVFSYLKKENEDKDNELQEMKNKIECMSDSHKKDKELIINEAKQQITCISKERDEKCDRIKKLESEIIELNEYKRERMRTDNEISELQDQVKNQKYLIEHMETKFFEEKLKIRENSIKDIKALAEEAHKIFSTRNLDDSAKLSFVQNVAMRRFITFLKKQLVSAEELSKSLNEENKALTLEKETLEGILLTKSLECKKAKELVQEKNEKIEFYKNKIEYLTEQLNKQKILFNEQITLQTYEMSKTIENLTRTLKLERKQMQRIYSLVNRILQQRNDIEEFFITSLNYVRDEIKVNQNNYIHDAKSAYEARIRLAHWGKSMYPPIRTFQNKLTSTNNVYDDFKIAQQIPKSTRLTIRDLTWEQKERVLSILFEKMNNSKMKFNQLLNKHNKITQSPSNTNKLDHENQSSYKSQCNDKPQVVESNVDHYKSIKSTDRDDRNKGECSKSIEVRKDNGNYNHNDNDEMETSGELSRQLYDKLLKTLKFEVDEKCSTINELDIQSTLKKPNKSTQRNNSESSSQKNQTKTPYPSPQ</sequence>
<dbReference type="PANTHER" id="PTHR14845:SF5">
    <property type="entry name" value="BASAL BODY-ORIENTATION FACTOR 1"/>
    <property type="match status" value="1"/>
</dbReference>